<dbReference type="PANTHER" id="PTHR43649:SF14">
    <property type="entry name" value="BLR3389 PROTEIN"/>
    <property type="match status" value="1"/>
</dbReference>
<protein>
    <submittedName>
        <fullName evidence="5">Extracellular solute-binding protein</fullName>
    </submittedName>
</protein>
<feature type="signal peptide" evidence="4">
    <location>
        <begin position="1"/>
        <end position="22"/>
    </location>
</feature>
<comment type="caution">
    <text evidence="5">The sequence shown here is derived from an EMBL/GenBank/DDBJ whole genome shotgun (WGS) entry which is preliminary data.</text>
</comment>
<evidence type="ECO:0000313" key="6">
    <source>
        <dbReference type="Proteomes" id="UP000293342"/>
    </source>
</evidence>
<feature type="chain" id="PRO_5020622086" evidence="4">
    <location>
        <begin position="23"/>
        <end position="414"/>
    </location>
</feature>
<dbReference type="OrthoDB" id="8478044at2"/>
<dbReference type="AlphaFoldDB" id="A0A4R0JQK9"/>
<evidence type="ECO:0000256" key="2">
    <source>
        <dbReference type="ARBA" id="ARBA00022448"/>
    </source>
</evidence>
<dbReference type="PROSITE" id="PS01037">
    <property type="entry name" value="SBP_BACTERIAL_1"/>
    <property type="match status" value="1"/>
</dbReference>
<keyword evidence="3 4" id="KW-0732">Signal</keyword>
<dbReference type="EMBL" id="SJKD01000004">
    <property type="protein sequence ID" value="TCC49099.1"/>
    <property type="molecule type" value="Genomic_DNA"/>
</dbReference>
<dbReference type="Gene3D" id="3.40.190.10">
    <property type="entry name" value="Periplasmic binding protein-like II"/>
    <property type="match status" value="2"/>
</dbReference>
<dbReference type="GO" id="GO:0055085">
    <property type="term" value="P:transmembrane transport"/>
    <property type="evidence" value="ECO:0007669"/>
    <property type="project" value="InterPro"/>
</dbReference>
<dbReference type="RefSeq" id="WP_131515371.1">
    <property type="nucleotide sequence ID" value="NZ_SJKD01000004.1"/>
</dbReference>
<accession>A0A4R0JQK9</accession>
<keyword evidence="6" id="KW-1185">Reference proteome</keyword>
<dbReference type="SUPFAM" id="SSF53850">
    <property type="entry name" value="Periplasmic binding protein-like II"/>
    <property type="match status" value="1"/>
</dbReference>
<evidence type="ECO:0000256" key="3">
    <source>
        <dbReference type="ARBA" id="ARBA00022729"/>
    </source>
</evidence>
<comment type="similarity">
    <text evidence="1">Belongs to the bacterial solute-binding protein 1 family.</text>
</comment>
<reference evidence="5 6" key="1">
    <citation type="submission" date="2019-02" db="EMBL/GenBank/DDBJ databases">
        <title>Kribbella capetownensis sp. nov. and Kribbella speibonae sp. nov., isolated from soil.</title>
        <authorList>
            <person name="Curtis S.M."/>
            <person name="Norton I."/>
            <person name="Everest G.J."/>
            <person name="Meyers P.R."/>
        </authorList>
    </citation>
    <scope>NUCLEOTIDE SEQUENCE [LARGE SCALE GENOMIC DNA]</scope>
    <source>
        <strain evidence="5 6">YM53</strain>
    </source>
</reference>
<dbReference type="InterPro" id="IPR006061">
    <property type="entry name" value="SBP_1_CS"/>
</dbReference>
<dbReference type="Proteomes" id="UP000293342">
    <property type="component" value="Unassembled WGS sequence"/>
</dbReference>
<evidence type="ECO:0000256" key="4">
    <source>
        <dbReference type="SAM" id="SignalP"/>
    </source>
</evidence>
<evidence type="ECO:0000256" key="1">
    <source>
        <dbReference type="ARBA" id="ARBA00008520"/>
    </source>
</evidence>
<gene>
    <name evidence="5" type="ORF">E0H75_21425</name>
</gene>
<dbReference type="Pfam" id="PF13416">
    <property type="entry name" value="SBP_bac_8"/>
    <property type="match status" value="1"/>
</dbReference>
<keyword evidence="2" id="KW-0813">Transport</keyword>
<organism evidence="5 6">
    <name type="scientific">Kribbella capetownensis</name>
    <dbReference type="NCBI Taxonomy" id="1572659"/>
    <lineage>
        <taxon>Bacteria</taxon>
        <taxon>Bacillati</taxon>
        <taxon>Actinomycetota</taxon>
        <taxon>Actinomycetes</taxon>
        <taxon>Propionibacteriales</taxon>
        <taxon>Kribbellaceae</taxon>
        <taxon>Kribbella</taxon>
    </lineage>
</organism>
<proteinExistence type="inferred from homology"/>
<dbReference type="PROSITE" id="PS51257">
    <property type="entry name" value="PROKAR_LIPOPROTEIN"/>
    <property type="match status" value="1"/>
</dbReference>
<name>A0A4R0JQK9_9ACTN</name>
<dbReference type="InterPro" id="IPR006059">
    <property type="entry name" value="SBP"/>
</dbReference>
<evidence type="ECO:0000313" key="5">
    <source>
        <dbReference type="EMBL" id="TCC49099.1"/>
    </source>
</evidence>
<dbReference type="InterPro" id="IPR050490">
    <property type="entry name" value="Bact_solute-bd_prot1"/>
</dbReference>
<dbReference type="PANTHER" id="PTHR43649">
    <property type="entry name" value="ARABINOSE-BINDING PROTEIN-RELATED"/>
    <property type="match status" value="1"/>
</dbReference>
<sequence>MRARKVLAGAAIVLATAVVATACGGKPDTGGATTGELGFAHNKPWNFDAFSKISKQDIDISLKSTQYSGDPYRAFIRQSFRTKESPGLFTWEVSTALDELAEQGVIAETTDLWTEAVDKGYVTDAVRQLYTVNGKQYCTPISVDDWVMFYNKSVFTKYHLTVPTTWDQLMQVAATLKQHGVTPFWNQTKNFSFVWFQTLLAGTDLQLYNDLSTGKAKYTDPRVVAVMNSWLDLQTKGYFNDPGQTDFARDLMREGKIAMAPEGTWFTADAALAGMTMGKDVDMFVIPAVRPGAATPIAIETAPVCVGESSKQKALGLKFSQWWMSPQGQQPWVKQQGNLPFTPDAEAPTPQMKTLKTTLAAGKYEFYNRYFEATPVPIRTVALEQFSAFLTNRGDPMPYLTAIQAAADEYWAGR</sequence>